<dbReference type="InterPro" id="IPR000182">
    <property type="entry name" value="GNAT_dom"/>
</dbReference>
<protein>
    <submittedName>
        <fullName evidence="2">GCN5-related N-acetyltransferase</fullName>
    </submittedName>
</protein>
<evidence type="ECO:0000259" key="1">
    <source>
        <dbReference type="PROSITE" id="PS51186"/>
    </source>
</evidence>
<dbReference type="PROSITE" id="PS51186">
    <property type="entry name" value="GNAT"/>
    <property type="match status" value="1"/>
</dbReference>
<keyword evidence="2" id="KW-0808">Transferase</keyword>
<feature type="domain" description="N-acetyltransferase" evidence="1">
    <location>
        <begin position="34"/>
        <end position="180"/>
    </location>
</feature>
<dbReference type="Pfam" id="PF00583">
    <property type="entry name" value="Acetyltransf_1"/>
    <property type="match status" value="1"/>
</dbReference>
<sequence>MFCREAALLDTYLEQPDFVSPALPRGKTDSDAAAMKREQTLTDRDRCLDIFDTNVPRYFDPAEREQFACFLMAPLGHYFVVERDGEVVACGGYLVLSDPSVAELTWGMVDSSRHGSGLGRFLTQARLDVMSALPGVTRAYINTSQHVQGFYSSLGFAVVSVEADGHGCGIDSLRMELTFL</sequence>
<dbReference type="Gene3D" id="3.40.630.30">
    <property type="match status" value="1"/>
</dbReference>
<dbReference type="CDD" id="cd04301">
    <property type="entry name" value="NAT_SF"/>
    <property type="match status" value="1"/>
</dbReference>
<dbReference type="Proteomes" id="UP000271468">
    <property type="component" value="Unassembled WGS sequence"/>
</dbReference>
<proteinExistence type="predicted"/>
<dbReference type="GO" id="GO:0016747">
    <property type="term" value="F:acyltransferase activity, transferring groups other than amino-acyl groups"/>
    <property type="evidence" value="ECO:0007669"/>
    <property type="project" value="InterPro"/>
</dbReference>
<dbReference type="AlphaFoldDB" id="A0A3M3JAL1"/>
<dbReference type="InterPro" id="IPR016181">
    <property type="entry name" value="Acyl_CoA_acyltransferase"/>
</dbReference>
<comment type="caution">
    <text evidence="2">The sequence shown here is derived from an EMBL/GenBank/DDBJ whole genome shotgun (WGS) entry which is preliminary data.</text>
</comment>
<evidence type="ECO:0000313" key="3">
    <source>
        <dbReference type="Proteomes" id="UP000271468"/>
    </source>
</evidence>
<gene>
    <name evidence="2" type="ORF">ALQ65_02031</name>
</gene>
<organism evidence="2 3">
    <name type="scientific">Pseudomonas syringae pv. coriandricola</name>
    <dbReference type="NCBI Taxonomy" id="264453"/>
    <lineage>
        <taxon>Bacteria</taxon>
        <taxon>Pseudomonadati</taxon>
        <taxon>Pseudomonadota</taxon>
        <taxon>Gammaproteobacteria</taxon>
        <taxon>Pseudomonadales</taxon>
        <taxon>Pseudomonadaceae</taxon>
        <taxon>Pseudomonas</taxon>
    </lineage>
</organism>
<reference evidence="2 3" key="1">
    <citation type="submission" date="2018-08" db="EMBL/GenBank/DDBJ databases">
        <title>Recombination of ecologically and evolutionarily significant loci maintains genetic cohesion in the Pseudomonas syringae species complex.</title>
        <authorList>
            <person name="Dillon M."/>
            <person name="Thakur S."/>
            <person name="Almeida R.N.D."/>
            <person name="Weir B.S."/>
            <person name="Guttman D.S."/>
        </authorList>
    </citation>
    <scope>NUCLEOTIDE SEQUENCE [LARGE SCALE GENOMIC DNA]</scope>
    <source>
        <strain evidence="2 3">ICMP 12341</strain>
    </source>
</reference>
<evidence type="ECO:0000313" key="2">
    <source>
        <dbReference type="EMBL" id="RMN07225.1"/>
    </source>
</evidence>
<accession>A0A3M3JAL1</accession>
<dbReference type="SUPFAM" id="SSF55729">
    <property type="entry name" value="Acyl-CoA N-acyltransferases (Nat)"/>
    <property type="match status" value="1"/>
</dbReference>
<dbReference type="EMBL" id="RBOV01000376">
    <property type="protein sequence ID" value="RMN07225.1"/>
    <property type="molecule type" value="Genomic_DNA"/>
</dbReference>
<name>A0A3M3JAL1_9PSED</name>